<name>A0A8C4Q8K6_EPTBU</name>
<evidence type="ECO:0000256" key="3">
    <source>
        <dbReference type="ARBA" id="ARBA00023013"/>
    </source>
</evidence>
<reference evidence="8" key="1">
    <citation type="submission" date="2025-08" db="UniProtKB">
        <authorList>
            <consortium name="Ensembl"/>
        </authorList>
    </citation>
    <scope>IDENTIFICATION</scope>
</reference>
<keyword evidence="3" id="KW-0649">Protein kinase inhibitor</keyword>
<sequence length="180" mass="20057">MYVHPTMARLRPHKDGARERVTTRAAPPVCRNLFGSADHAAVQHDLRREVEASAVRGRERWNYDFLRDEPLTGRHVWEAVRASEVPPLYRGVDTRSLRTRVTHGHNGPQPDREGCSTAELPPPLVAVEASEERTSTTTTATTTATDAGGGRVHGLPAEHVRRPRRVNNHRPSDRVSTMAL</sequence>
<dbReference type="InterPro" id="IPR044898">
    <property type="entry name" value="CDI_dom_sf"/>
</dbReference>
<dbReference type="Pfam" id="PF02234">
    <property type="entry name" value="CDI"/>
    <property type="match status" value="1"/>
</dbReference>
<comment type="subcellular location">
    <subcellularLocation>
        <location evidence="1">Nucleus</location>
    </subcellularLocation>
</comment>
<dbReference type="PANTHER" id="PTHR10265:SF45">
    <property type="entry name" value="DACAPO"/>
    <property type="match status" value="1"/>
</dbReference>
<dbReference type="PANTHER" id="PTHR10265">
    <property type="entry name" value="CYCLIN-DEPENDENT KINASE INHIBITOR 1"/>
    <property type="match status" value="1"/>
</dbReference>
<evidence type="ECO:0000256" key="4">
    <source>
        <dbReference type="ARBA" id="ARBA00023242"/>
    </source>
</evidence>
<evidence type="ECO:0000256" key="6">
    <source>
        <dbReference type="SAM" id="MobiDB-lite"/>
    </source>
</evidence>
<dbReference type="Proteomes" id="UP000694388">
    <property type="component" value="Unplaced"/>
</dbReference>
<dbReference type="GeneTree" id="ENSGT00940000168971"/>
<evidence type="ECO:0000256" key="2">
    <source>
        <dbReference type="ARBA" id="ARBA00006726"/>
    </source>
</evidence>
<evidence type="ECO:0000256" key="5">
    <source>
        <dbReference type="ARBA" id="ARBA00023306"/>
    </source>
</evidence>
<feature type="region of interest" description="Disordered" evidence="6">
    <location>
        <begin position="128"/>
        <end position="180"/>
    </location>
</feature>
<proteinExistence type="inferred from homology"/>
<evidence type="ECO:0000313" key="9">
    <source>
        <dbReference type="Proteomes" id="UP000694388"/>
    </source>
</evidence>
<dbReference type="Ensembl" id="ENSEBUT00000012254.1">
    <property type="protein sequence ID" value="ENSEBUP00000011680.1"/>
    <property type="gene ID" value="ENSEBUG00000007481.1"/>
</dbReference>
<accession>A0A8C4Q8K6</accession>
<organism evidence="8 9">
    <name type="scientific">Eptatretus burgeri</name>
    <name type="common">Inshore hagfish</name>
    <dbReference type="NCBI Taxonomy" id="7764"/>
    <lineage>
        <taxon>Eukaryota</taxon>
        <taxon>Metazoa</taxon>
        <taxon>Chordata</taxon>
        <taxon>Craniata</taxon>
        <taxon>Vertebrata</taxon>
        <taxon>Cyclostomata</taxon>
        <taxon>Myxini</taxon>
        <taxon>Myxiniformes</taxon>
        <taxon>Myxinidae</taxon>
        <taxon>Eptatretinae</taxon>
        <taxon>Eptatretus</taxon>
    </lineage>
</organism>
<dbReference type="AlphaFoldDB" id="A0A8C4Q8K6"/>
<keyword evidence="4" id="KW-0539">Nucleus</keyword>
<keyword evidence="9" id="KW-1185">Reference proteome</keyword>
<feature type="compositionally biased region" description="Low complexity" evidence="6">
    <location>
        <begin position="135"/>
        <end position="145"/>
    </location>
</feature>
<keyword evidence="5" id="KW-0131">Cell cycle</keyword>
<feature type="domain" description="Cyclin-dependent kinase inhibitor" evidence="7">
    <location>
        <begin position="32"/>
        <end position="80"/>
    </location>
</feature>
<evidence type="ECO:0000259" key="7">
    <source>
        <dbReference type="Pfam" id="PF02234"/>
    </source>
</evidence>
<reference evidence="8" key="2">
    <citation type="submission" date="2025-09" db="UniProtKB">
        <authorList>
            <consortium name="Ensembl"/>
        </authorList>
    </citation>
    <scope>IDENTIFICATION</scope>
</reference>
<evidence type="ECO:0000256" key="1">
    <source>
        <dbReference type="ARBA" id="ARBA00004123"/>
    </source>
</evidence>
<dbReference type="GO" id="GO:0005634">
    <property type="term" value="C:nucleus"/>
    <property type="evidence" value="ECO:0007669"/>
    <property type="project" value="UniProtKB-SubCell"/>
</dbReference>
<dbReference type="Gene3D" id="4.10.365.10">
    <property type="entry name" value="p27"/>
    <property type="match status" value="1"/>
</dbReference>
<dbReference type="GO" id="GO:0004861">
    <property type="term" value="F:cyclin-dependent protein serine/threonine kinase inhibitor activity"/>
    <property type="evidence" value="ECO:0007669"/>
    <property type="project" value="InterPro"/>
</dbReference>
<protein>
    <recommendedName>
        <fullName evidence="7">Cyclin-dependent kinase inhibitor domain-containing protein</fullName>
    </recommendedName>
</protein>
<dbReference type="InterPro" id="IPR003175">
    <property type="entry name" value="CDI_dom"/>
</dbReference>
<evidence type="ECO:0000313" key="8">
    <source>
        <dbReference type="Ensembl" id="ENSEBUP00000011680.1"/>
    </source>
</evidence>
<comment type="similarity">
    <text evidence="2">Belongs to the CDI family.</text>
</comment>
<dbReference type="GO" id="GO:0051726">
    <property type="term" value="P:regulation of cell cycle"/>
    <property type="evidence" value="ECO:0007669"/>
    <property type="project" value="InterPro"/>
</dbReference>